<evidence type="ECO:0000256" key="1">
    <source>
        <dbReference type="ARBA" id="ARBA00023117"/>
    </source>
</evidence>
<dbReference type="Gene3D" id="1.20.920.10">
    <property type="entry name" value="Bromodomain-like"/>
    <property type="match status" value="1"/>
</dbReference>
<feature type="region of interest" description="Disordered" evidence="3">
    <location>
        <begin position="492"/>
        <end position="525"/>
    </location>
</feature>
<evidence type="ECO:0000256" key="2">
    <source>
        <dbReference type="PROSITE-ProRule" id="PRU00035"/>
    </source>
</evidence>
<organism evidence="5 6">
    <name type="scientific">Pelagomonas calceolata</name>
    <dbReference type="NCBI Taxonomy" id="35677"/>
    <lineage>
        <taxon>Eukaryota</taxon>
        <taxon>Sar</taxon>
        <taxon>Stramenopiles</taxon>
        <taxon>Ochrophyta</taxon>
        <taxon>Pelagophyceae</taxon>
        <taxon>Pelagomonadales</taxon>
        <taxon>Pelagomonadaceae</taxon>
        <taxon>Pelagomonas</taxon>
    </lineage>
</organism>
<sequence>MSRAGVRSPGAARQAPPPAAPRAPAAASESSGPVLDSDGRPIRARLTQPLDAASAPQAMDTSSSQLQPPQVLIDAGAFAALACEVHRRVDAVERRLDRTLRDDGAALRVWLQMAVDAQSQRIRAVERGLGALVERVEALEGRPSTNGRRSAKAREGSRVRLPETARLARRALLGGSPEEPKGDEAEWSDDDGDFEYVGQPIARSFDGRLVLGKVTGFLRQLEGPVLWHAAHDDGDSEDLEHDEVVQGLRAFAEHAAETSRKAQRDRFVSALHGTGPLASQVPEQLGSDGEGAQQVWASSTRSRVVLLERLRSHTSRHEGSVVATSFFFELPVDTERYGDYEARVSSPPICLRDIGDKLYAGRYRTPESVDSDLRRVFQNCRDYNPEGSVVREFGDSLARVMEQWVADYNACAELVGETLLCADARPYASLVATGCSRCRQRGCPDCMRGLPDLCVSRPCAETGSSLHVCAFLPTAGLAGVCAAARRASDLGGPDSAAARASTPFSGPPPAPLLAPARPGKKRARVADAAVVANGENGHRRPKRAFSADL</sequence>
<dbReference type="CDD" id="cd04369">
    <property type="entry name" value="Bromodomain"/>
    <property type="match status" value="1"/>
</dbReference>
<name>A0A8J2WQZ6_9STRA</name>
<keyword evidence="1 2" id="KW-0103">Bromodomain</keyword>
<gene>
    <name evidence="5" type="ORF">PECAL_1P17350</name>
</gene>
<accession>A0A8J2WQZ6</accession>
<dbReference type="Proteomes" id="UP000789595">
    <property type="component" value="Unassembled WGS sequence"/>
</dbReference>
<dbReference type="AlphaFoldDB" id="A0A8J2WQZ6"/>
<dbReference type="InterPro" id="IPR036427">
    <property type="entry name" value="Bromodomain-like_sf"/>
</dbReference>
<feature type="region of interest" description="Disordered" evidence="3">
    <location>
        <begin position="530"/>
        <end position="549"/>
    </location>
</feature>
<keyword evidence="6" id="KW-1185">Reference proteome</keyword>
<feature type="region of interest" description="Disordered" evidence="3">
    <location>
        <begin position="1"/>
        <end position="45"/>
    </location>
</feature>
<evidence type="ECO:0000259" key="4">
    <source>
        <dbReference type="PROSITE" id="PS50014"/>
    </source>
</evidence>
<dbReference type="Pfam" id="PF00439">
    <property type="entry name" value="Bromodomain"/>
    <property type="match status" value="1"/>
</dbReference>
<evidence type="ECO:0000313" key="6">
    <source>
        <dbReference type="Proteomes" id="UP000789595"/>
    </source>
</evidence>
<protein>
    <recommendedName>
        <fullName evidence="4">Bromo domain-containing protein</fullName>
    </recommendedName>
</protein>
<proteinExistence type="predicted"/>
<dbReference type="SMART" id="SM00297">
    <property type="entry name" value="BROMO"/>
    <property type="match status" value="1"/>
</dbReference>
<feature type="domain" description="Bromo" evidence="4">
    <location>
        <begin position="320"/>
        <end position="391"/>
    </location>
</feature>
<evidence type="ECO:0000313" key="5">
    <source>
        <dbReference type="EMBL" id="CAH0365302.1"/>
    </source>
</evidence>
<feature type="compositionally biased region" description="Low complexity" evidence="3">
    <location>
        <begin position="22"/>
        <end position="33"/>
    </location>
</feature>
<dbReference type="InterPro" id="IPR001487">
    <property type="entry name" value="Bromodomain"/>
</dbReference>
<dbReference type="OrthoDB" id="1937912at2759"/>
<comment type="caution">
    <text evidence="5">The sequence shown here is derived from an EMBL/GenBank/DDBJ whole genome shotgun (WGS) entry which is preliminary data.</text>
</comment>
<dbReference type="PROSITE" id="PS50014">
    <property type="entry name" value="BROMODOMAIN_2"/>
    <property type="match status" value="1"/>
</dbReference>
<reference evidence="5" key="1">
    <citation type="submission" date="2021-11" db="EMBL/GenBank/DDBJ databases">
        <authorList>
            <consortium name="Genoscope - CEA"/>
            <person name="William W."/>
        </authorList>
    </citation>
    <scope>NUCLEOTIDE SEQUENCE</scope>
</reference>
<dbReference type="SUPFAM" id="SSF47370">
    <property type="entry name" value="Bromodomain"/>
    <property type="match status" value="1"/>
</dbReference>
<dbReference type="EMBL" id="CAKKNE010000001">
    <property type="protein sequence ID" value="CAH0365302.1"/>
    <property type="molecule type" value="Genomic_DNA"/>
</dbReference>
<evidence type="ECO:0000256" key="3">
    <source>
        <dbReference type="SAM" id="MobiDB-lite"/>
    </source>
</evidence>